<reference evidence="2" key="1">
    <citation type="submission" date="2020-02" db="EMBL/GenBank/DDBJ databases">
        <authorList>
            <person name="Meier V. D."/>
        </authorList>
    </citation>
    <scope>NUCLEOTIDE SEQUENCE</scope>
    <source>
        <strain evidence="2">AVDCRST_MAG83</strain>
    </source>
</reference>
<proteinExistence type="predicted"/>
<feature type="domain" description="DUF7793" evidence="1">
    <location>
        <begin position="34"/>
        <end position="140"/>
    </location>
</feature>
<dbReference type="AlphaFoldDB" id="A0A6J4J8I2"/>
<dbReference type="Gene3D" id="3.40.1680.10">
    <property type="entry name" value="yp_829618.1 domain like"/>
    <property type="match status" value="1"/>
</dbReference>
<dbReference type="Pfam" id="PF25056">
    <property type="entry name" value="DUF7793"/>
    <property type="match status" value="1"/>
</dbReference>
<protein>
    <recommendedName>
        <fullName evidence="1">DUF7793 domain-containing protein</fullName>
    </recommendedName>
</protein>
<dbReference type="EMBL" id="CADCTE010000172">
    <property type="protein sequence ID" value="CAA9269627.1"/>
    <property type="molecule type" value="Genomic_DNA"/>
</dbReference>
<dbReference type="InterPro" id="IPR056695">
    <property type="entry name" value="DUF7793"/>
</dbReference>
<accession>A0A6J4J8I2</accession>
<dbReference type="Gene3D" id="3.40.970.30">
    <property type="entry name" value="yp_829618.1 like domains"/>
    <property type="match status" value="1"/>
</dbReference>
<evidence type="ECO:0000313" key="2">
    <source>
        <dbReference type="EMBL" id="CAA9269627.1"/>
    </source>
</evidence>
<dbReference type="RefSeq" id="WP_294569715.1">
    <property type="nucleotide sequence ID" value="NZ_CADCTE010000172.1"/>
</dbReference>
<name>A0A6J4J8I2_9MICC</name>
<sequence>MTDEILLHDDAELLEAGAERATGAHGRGEQTLSRDGITLVTLPAGEHVSKRLAESKAEEARALAAGVPRPLLIDIRGVKSIDRDARAILGAAQMSAAVALLGAGPVDRVLGNFVMGGQEPRCPVAFFASRSEALAWLAGFLPVP</sequence>
<gene>
    <name evidence="2" type="ORF">AVDCRST_MAG83-3445</name>
</gene>
<evidence type="ECO:0000259" key="1">
    <source>
        <dbReference type="Pfam" id="PF25056"/>
    </source>
</evidence>
<organism evidence="2">
    <name type="scientific">uncultured Arthrobacter sp</name>
    <dbReference type="NCBI Taxonomy" id="114050"/>
    <lineage>
        <taxon>Bacteria</taxon>
        <taxon>Bacillati</taxon>
        <taxon>Actinomycetota</taxon>
        <taxon>Actinomycetes</taxon>
        <taxon>Micrococcales</taxon>
        <taxon>Micrococcaceae</taxon>
        <taxon>Arthrobacter</taxon>
        <taxon>environmental samples</taxon>
    </lineage>
</organism>